<protein>
    <submittedName>
        <fullName evidence="3">Uncharacterized protein</fullName>
    </submittedName>
</protein>
<dbReference type="AlphaFoldDB" id="A0AAN9Y001"/>
<feature type="region of interest" description="Disordered" evidence="2">
    <location>
        <begin position="258"/>
        <end position="286"/>
    </location>
</feature>
<reference evidence="3 4" key="1">
    <citation type="submission" date="2024-03" db="EMBL/GenBank/DDBJ databases">
        <title>Adaptation during the transition from Ophiocordyceps entomopathogen to insect associate is accompanied by gene loss and intensified selection.</title>
        <authorList>
            <person name="Ward C.M."/>
            <person name="Onetto C.A."/>
            <person name="Borneman A.R."/>
        </authorList>
    </citation>
    <scope>NUCLEOTIDE SEQUENCE [LARGE SCALE GENOMIC DNA]</scope>
    <source>
        <strain evidence="3">AWRI1</strain>
        <tissue evidence="3">Single Adult Female</tissue>
    </source>
</reference>
<organism evidence="3 4">
    <name type="scientific">Parthenolecanium corni</name>
    <dbReference type="NCBI Taxonomy" id="536013"/>
    <lineage>
        <taxon>Eukaryota</taxon>
        <taxon>Metazoa</taxon>
        <taxon>Ecdysozoa</taxon>
        <taxon>Arthropoda</taxon>
        <taxon>Hexapoda</taxon>
        <taxon>Insecta</taxon>
        <taxon>Pterygota</taxon>
        <taxon>Neoptera</taxon>
        <taxon>Paraneoptera</taxon>
        <taxon>Hemiptera</taxon>
        <taxon>Sternorrhyncha</taxon>
        <taxon>Coccoidea</taxon>
        <taxon>Coccidae</taxon>
        <taxon>Parthenolecanium</taxon>
    </lineage>
</organism>
<dbReference type="InterPro" id="IPR045113">
    <property type="entry name" value="Rpb7-like"/>
</dbReference>
<gene>
    <name evidence="3" type="ORF">V9T40_011956</name>
</gene>
<proteinExistence type="predicted"/>
<dbReference type="Gene3D" id="2.40.50.1060">
    <property type="match status" value="1"/>
</dbReference>
<keyword evidence="4" id="KW-1185">Reference proteome</keyword>
<keyword evidence="1" id="KW-0539">Nucleus</keyword>
<dbReference type="Proteomes" id="UP001367676">
    <property type="component" value="Unassembled WGS sequence"/>
</dbReference>
<name>A0AAN9Y001_9HEMI</name>
<dbReference type="GO" id="GO:0005736">
    <property type="term" value="C:RNA polymerase I complex"/>
    <property type="evidence" value="ECO:0007669"/>
    <property type="project" value="TreeGrafter"/>
</dbReference>
<dbReference type="PANTHER" id="PTHR12709:SF5">
    <property type="entry name" value="DNA-DIRECTED RNA POLYMERASE I SUBUNIT RPA43"/>
    <property type="match status" value="1"/>
</dbReference>
<dbReference type="GO" id="GO:0006362">
    <property type="term" value="P:transcription elongation by RNA polymerase I"/>
    <property type="evidence" value="ECO:0007669"/>
    <property type="project" value="TreeGrafter"/>
</dbReference>
<evidence type="ECO:0000256" key="1">
    <source>
        <dbReference type="ARBA" id="ARBA00023242"/>
    </source>
</evidence>
<dbReference type="PANTHER" id="PTHR12709">
    <property type="entry name" value="DNA-DIRECTED RNA POLYMERASE II, III"/>
    <property type="match status" value="1"/>
</dbReference>
<sequence length="286" mass="33100">MMLDKDQPVDKTSKGFHDVCYVIQPLNGADEYEDKYRRKLPKVFPLSDEELRRLSLDDSDSAIVLKKNIPQRIRLSYSKLPVNSIRFRKAVEEELHKRTLKFNHEKNDIILRFINIRIAKHVVANLNRKLYVECVADMYVFKPTTDQILTAIVNKKSKNHIGCIMYDIFNISIVKPNDLAYSLWTGRDVQINDKIQFKVLKIDVAEVIPYIVGELVADNDDDSSCREIYEADSVISLDPSSSEGHFSELDDILETIHDDKSRKRKRSEAFSEEDSPNKKIPKITIL</sequence>
<dbReference type="GO" id="GO:0006352">
    <property type="term" value="P:DNA-templated transcription initiation"/>
    <property type="evidence" value="ECO:0007669"/>
    <property type="project" value="InterPro"/>
</dbReference>
<evidence type="ECO:0000313" key="3">
    <source>
        <dbReference type="EMBL" id="KAK7575670.1"/>
    </source>
</evidence>
<comment type="caution">
    <text evidence="3">The sequence shown here is derived from an EMBL/GenBank/DDBJ whole genome shotgun (WGS) entry which is preliminary data.</text>
</comment>
<dbReference type="EMBL" id="JBBCAQ010000036">
    <property type="protein sequence ID" value="KAK7575670.1"/>
    <property type="molecule type" value="Genomic_DNA"/>
</dbReference>
<evidence type="ECO:0000313" key="4">
    <source>
        <dbReference type="Proteomes" id="UP001367676"/>
    </source>
</evidence>
<accession>A0AAN9Y001</accession>
<evidence type="ECO:0000256" key="2">
    <source>
        <dbReference type="SAM" id="MobiDB-lite"/>
    </source>
</evidence>